<dbReference type="EMBL" id="PYDT01000007">
    <property type="protein sequence ID" value="THU56791.1"/>
    <property type="molecule type" value="Genomic_DNA"/>
</dbReference>
<feature type="transmembrane region" description="Helical" evidence="2">
    <location>
        <begin position="59"/>
        <end position="77"/>
    </location>
</feature>
<dbReference type="PANTHER" id="PTHR35297:SF2">
    <property type="entry name" value="PROTEIN, PUTATIVE-RELATED"/>
    <property type="match status" value="1"/>
</dbReference>
<proteinExistence type="predicted"/>
<organism evidence="3 4">
    <name type="scientific">Musa balbisiana</name>
    <name type="common">Banana</name>
    <dbReference type="NCBI Taxonomy" id="52838"/>
    <lineage>
        <taxon>Eukaryota</taxon>
        <taxon>Viridiplantae</taxon>
        <taxon>Streptophyta</taxon>
        <taxon>Embryophyta</taxon>
        <taxon>Tracheophyta</taxon>
        <taxon>Spermatophyta</taxon>
        <taxon>Magnoliopsida</taxon>
        <taxon>Liliopsida</taxon>
        <taxon>Zingiberales</taxon>
        <taxon>Musaceae</taxon>
        <taxon>Musa</taxon>
    </lineage>
</organism>
<keyword evidence="2" id="KW-1133">Transmembrane helix</keyword>
<reference evidence="3 4" key="1">
    <citation type="journal article" date="2019" name="Nat. Plants">
        <title>Genome sequencing of Musa balbisiana reveals subgenome evolution and function divergence in polyploid bananas.</title>
        <authorList>
            <person name="Yao X."/>
        </authorList>
    </citation>
    <scope>NUCLEOTIDE SEQUENCE [LARGE SCALE GENOMIC DNA]</scope>
    <source>
        <strain evidence="4">cv. DH-PKW</strain>
        <tissue evidence="3">Leaves</tissue>
    </source>
</reference>
<feature type="compositionally biased region" description="Basic residues" evidence="1">
    <location>
        <begin position="133"/>
        <end position="143"/>
    </location>
</feature>
<feature type="region of interest" description="Disordered" evidence="1">
    <location>
        <begin position="1"/>
        <end position="44"/>
    </location>
</feature>
<keyword evidence="2" id="KW-0812">Transmembrane</keyword>
<comment type="caution">
    <text evidence="3">The sequence shown here is derived from an EMBL/GenBank/DDBJ whole genome shotgun (WGS) entry which is preliminary data.</text>
</comment>
<evidence type="ECO:0000256" key="1">
    <source>
        <dbReference type="SAM" id="MobiDB-lite"/>
    </source>
</evidence>
<evidence type="ECO:0008006" key="5">
    <source>
        <dbReference type="Google" id="ProtNLM"/>
    </source>
</evidence>
<accession>A0A4S8J5Q0</accession>
<keyword evidence="4" id="KW-1185">Reference proteome</keyword>
<keyword evidence="2" id="KW-0472">Membrane</keyword>
<dbReference type="PANTHER" id="PTHR35297">
    <property type="entry name" value="PROTEIN, PUTATIVE-RELATED"/>
    <property type="match status" value="1"/>
</dbReference>
<gene>
    <name evidence="3" type="ORF">C4D60_Mb11t20920</name>
</gene>
<dbReference type="Proteomes" id="UP000317650">
    <property type="component" value="Chromosome 11"/>
</dbReference>
<protein>
    <recommendedName>
        <fullName evidence="5">Transmembrane protein</fullName>
    </recommendedName>
</protein>
<name>A0A4S8J5Q0_MUSBA</name>
<sequence length="143" mass="15232">MQRQSLGSPGASGGAGKEEKRRSISGAAGTAVAAPPEKPEAAFDADKLIRTSTRADRSIHLIPVFTILCLVVLYFFSHEPTHAGRLPPDLQTFSGPALRFDTRDAVSGTETGSVTSAAIHESHRGMKASAAARRLRHRKLKST</sequence>
<dbReference type="AlphaFoldDB" id="A0A4S8J5Q0"/>
<evidence type="ECO:0000313" key="3">
    <source>
        <dbReference type="EMBL" id="THU56791.1"/>
    </source>
</evidence>
<evidence type="ECO:0000256" key="2">
    <source>
        <dbReference type="SAM" id="Phobius"/>
    </source>
</evidence>
<evidence type="ECO:0000313" key="4">
    <source>
        <dbReference type="Proteomes" id="UP000317650"/>
    </source>
</evidence>
<feature type="region of interest" description="Disordered" evidence="1">
    <location>
        <begin position="122"/>
        <end position="143"/>
    </location>
</feature>